<feature type="region of interest" description="Disordered" evidence="1">
    <location>
        <begin position="1"/>
        <end position="26"/>
    </location>
</feature>
<reference evidence="2 3" key="1">
    <citation type="submission" date="2016-11" db="EMBL/GenBank/DDBJ databases">
        <title>Trade-off between light-utilization and light-protection in marine flavobacteria.</title>
        <authorList>
            <person name="Kumagai Y."/>
        </authorList>
    </citation>
    <scope>NUCLEOTIDE SEQUENCE [LARGE SCALE GENOMIC DNA]</scope>
    <source>
        <strain evidence="2 3">NBRC 107741</strain>
    </source>
</reference>
<sequence length="114" mass="12795">MMIFGCEGNNSEYDQPDDNNPPDNDLPSTLVLNITEMEEDTLLIEWNRPAELDGAVQYKLMGGWIELHQFSSKQDVITLRVSPIPELGEITVEAWQGDSRMILHPGPDAISPNE</sequence>
<protein>
    <submittedName>
        <fullName evidence="2">Uncharacterized protein</fullName>
    </submittedName>
</protein>
<keyword evidence="3" id="KW-1185">Reference proteome</keyword>
<name>A0A2S7KRY1_9FLAO</name>
<evidence type="ECO:0000256" key="1">
    <source>
        <dbReference type="SAM" id="MobiDB-lite"/>
    </source>
</evidence>
<evidence type="ECO:0000313" key="2">
    <source>
        <dbReference type="EMBL" id="PQB05379.1"/>
    </source>
</evidence>
<accession>A0A2S7KRY1</accession>
<comment type="caution">
    <text evidence="2">The sequence shown here is derived from an EMBL/GenBank/DDBJ whole genome shotgun (WGS) entry which is preliminary data.</text>
</comment>
<gene>
    <name evidence="2" type="ORF">BST85_11135</name>
</gene>
<evidence type="ECO:0000313" key="3">
    <source>
        <dbReference type="Proteomes" id="UP000239800"/>
    </source>
</evidence>
<dbReference type="EMBL" id="MQUB01000001">
    <property type="protein sequence ID" value="PQB05379.1"/>
    <property type="molecule type" value="Genomic_DNA"/>
</dbReference>
<dbReference type="AlphaFoldDB" id="A0A2S7KRY1"/>
<dbReference type="Proteomes" id="UP000239800">
    <property type="component" value="Unassembled WGS sequence"/>
</dbReference>
<organism evidence="2 3">
    <name type="scientific">Aureitalea marina</name>
    <dbReference type="NCBI Taxonomy" id="930804"/>
    <lineage>
        <taxon>Bacteria</taxon>
        <taxon>Pseudomonadati</taxon>
        <taxon>Bacteroidota</taxon>
        <taxon>Flavobacteriia</taxon>
        <taxon>Flavobacteriales</taxon>
        <taxon>Flavobacteriaceae</taxon>
        <taxon>Aureitalea</taxon>
    </lineage>
</organism>
<proteinExistence type="predicted"/>